<name>A0A813QCE2_9BILA</name>
<evidence type="ECO:0000256" key="1">
    <source>
        <dbReference type="SAM" id="Phobius"/>
    </source>
</evidence>
<proteinExistence type="predicted"/>
<evidence type="ECO:0000313" key="3">
    <source>
        <dbReference type="Proteomes" id="UP000663891"/>
    </source>
</evidence>
<accession>A0A813QCE2</accession>
<gene>
    <name evidence="2" type="ORF">VCS650_LOCUS2039</name>
</gene>
<dbReference type="AlphaFoldDB" id="A0A813QCE2"/>
<organism evidence="2 3">
    <name type="scientific">Adineta steineri</name>
    <dbReference type="NCBI Taxonomy" id="433720"/>
    <lineage>
        <taxon>Eukaryota</taxon>
        <taxon>Metazoa</taxon>
        <taxon>Spiralia</taxon>
        <taxon>Gnathifera</taxon>
        <taxon>Rotifera</taxon>
        <taxon>Eurotatoria</taxon>
        <taxon>Bdelloidea</taxon>
        <taxon>Adinetida</taxon>
        <taxon>Adinetidae</taxon>
        <taxon>Adineta</taxon>
    </lineage>
</organism>
<sequence length="149" mass="16402">MGLGVSDDVLSGFEHGLRNNETFKPLPTPSDTIPTFARIHQQNSHLLQIFAYHNLVLSNSRESIYLTLCGVITNLTSDKVKEIYPNVLGDIGKDHTRFNVHPTQGHFIGLPIPAAGLAVAFLAFFSYVSPLIMIGLALFMISKIEVPKL</sequence>
<protein>
    <submittedName>
        <fullName evidence="2">Uncharacterized protein</fullName>
    </submittedName>
</protein>
<reference evidence="2" key="1">
    <citation type="submission" date="2021-02" db="EMBL/GenBank/DDBJ databases">
        <authorList>
            <person name="Nowell W R."/>
        </authorList>
    </citation>
    <scope>NUCLEOTIDE SEQUENCE</scope>
</reference>
<keyword evidence="1" id="KW-0472">Membrane</keyword>
<dbReference type="Proteomes" id="UP000663891">
    <property type="component" value="Unassembled WGS sequence"/>
</dbReference>
<dbReference type="EMBL" id="CAJNON010000010">
    <property type="protein sequence ID" value="CAF0765102.1"/>
    <property type="molecule type" value="Genomic_DNA"/>
</dbReference>
<keyword evidence="1" id="KW-0812">Transmembrane</keyword>
<comment type="caution">
    <text evidence="2">The sequence shown here is derived from an EMBL/GenBank/DDBJ whole genome shotgun (WGS) entry which is preliminary data.</text>
</comment>
<feature type="transmembrane region" description="Helical" evidence="1">
    <location>
        <begin position="117"/>
        <end position="141"/>
    </location>
</feature>
<keyword evidence="1" id="KW-1133">Transmembrane helix</keyword>
<evidence type="ECO:0000313" key="2">
    <source>
        <dbReference type="EMBL" id="CAF0765102.1"/>
    </source>
</evidence>
<dbReference type="OrthoDB" id="448573at2759"/>